<dbReference type="PANTHER" id="PTHR43396">
    <property type="entry name" value="FLAVOHEMOPROTEIN"/>
    <property type="match status" value="1"/>
</dbReference>
<organism evidence="7 8">
    <name type="scientific">Beggiatoa leptomitoformis</name>
    <dbReference type="NCBI Taxonomy" id="288004"/>
    <lineage>
        <taxon>Bacteria</taxon>
        <taxon>Pseudomonadati</taxon>
        <taxon>Pseudomonadota</taxon>
        <taxon>Gammaproteobacteria</taxon>
        <taxon>Thiotrichales</taxon>
        <taxon>Thiotrichaceae</taxon>
        <taxon>Beggiatoa</taxon>
    </lineage>
</organism>
<reference evidence="8" key="1">
    <citation type="submission" date="2016-12" db="EMBL/GenBank/DDBJ databases">
        <title>Complete Genome Sequence of Beggiatoa leptomitiformis D-401.</title>
        <authorList>
            <person name="Fomenkov A."/>
            <person name="Vincze T."/>
            <person name="Grabovich M."/>
            <person name="Anton B.P."/>
            <person name="Dubinina G."/>
            <person name="Orlova M."/>
            <person name="Belousova E."/>
            <person name="Roberts R.J."/>
        </authorList>
    </citation>
    <scope>NUCLEOTIDE SEQUENCE [LARGE SCALE GENOMIC DNA]</scope>
    <source>
        <strain evidence="8">D-401</strain>
    </source>
</reference>
<dbReference type="GO" id="GO:0071500">
    <property type="term" value="P:cellular response to nitrosative stress"/>
    <property type="evidence" value="ECO:0007669"/>
    <property type="project" value="TreeGrafter"/>
</dbReference>
<dbReference type="STRING" id="288004.AL038_04870"/>
<dbReference type="Pfam" id="PF00042">
    <property type="entry name" value="Globin"/>
    <property type="match status" value="1"/>
</dbReference>
<evidence type="ECO:0000259" key="6">
    <source>
        <dbReference type="PROSITE" id="PS01033"/>
    </source>
</evidence>
<dbReference type="GO" id="GO:0019825">
    <property type="term" value="F:oxygen binding"/>
    <property type="evidence" value="ECO:0007669"/>
    <property type="project" value="InterPro"/>
</dbReference>
<dbReference type="Proteomes" id="UP000234271">
    <property type="component" value="Chromosome"/>
</dbReference>
<accession>A0A2N9YAF6</accession>
<keyword evidence="4" id="KW-0408">Iron</keyword>
<dbReference type="PROSITE" id="PS01033">
    <property type="entry name" value="GLOBIN"/>
    <property type="match status" value="1"/>
</dbReference>
<protein>
    <recommendedName>
        <fullName evidence="6">Globin domain-containing protein</fullName>
    </recommendedName>
</protein>
<dbReference type="InterPro" id="IPR000971">
    <property type="entry name" value="Globin"/>
</dbReference>
<dbReference type="GO" id="GO:0005344">
    <property type="term" value="F:oxygen carrier activity"/>
    <property type="evidence" value="ECO:0007669"/>
    <property type="project" value="UniProtKB-KW"/>
</dbReference>
<dbReference type="Gene3D" id="1.10.490.10">
    <property type="entry name" value="Globins"/>
    <property type="match status" value="1"/>
</dbReference>
<keyword evidence="5" id="KW-0813">Transport</keyword>
<dbReference type="InterPro" id="IPR012292">
    <property type="entry name" value="Globin/Proto"/>
</dbReference>
<gene>
    <name evidence="7" type="ORF">BLE401_01125</name>
</gene>
<proteinExistence type="inferred from homology"/>
<evidence type="ECO:0000256" key="5">
    <source>
        <dbReference type="RuleBase" id="RU000356"/>
    </source>
</evidence>
<sequence>MIIQDTLSTKAKAVIKTSTPLLREYGESIAKRTYDILFEKYPQVKPLFAKAPSNQPHLLARSIMAFCENVDNLDSIMKDLEIISQRHVAADVHPGHYTMFGQSLLQAVQEILGKQASEEIICAWKDAYFFFADILIERERELSTNCAAKERTDVATA</sequence>
<dbReference type="AlphaFoldDB" id="A0A2N9YAF6"/>
<dbReference type="GO" id="GO:0020037">
    <property type="term" value="F:heme binding"/>
    <property type="evidence" value="ECO:0007669"/>
    <property type="project" value="InterPro"/>
</dbReference>
<keyword evidence="2 5" id="KW-0561">Oxygen transport</keyword>
<name>A0A2N9YAF6_9GAMM</name>
<evidence type="ECO:0000313" key="8">
    <source>
        <dbReference type="Proteomes" id="UP000234271"/>
    </source>
</evidence>
<dbReference type="GO" id="GO:0046872">
    <property type="term" value="F:metal ion binding"/>
    <property type="evidence" value="ECO:0007669"/>
    <property type="project" value="UniProtKB-KW"/>
</dbReference>
<feature type="domain" description="Globin" evidence="6">
    <location>
        <begin position="6"/>
        <end position="140"/>
    </location>
</feature>
<keyword evidence="3" id="KW-0479">Metal-binding</keyword>
<dbReference type="GO" id="GO:0046210">
    <property type="term" value="P:nitric oxide catabolic process"/>
    <property type="evidence" value="ECO:0007669"/>
    <property type="project" value="TreeGrafter"/>
</dbReference>
<keyword evidence="1 5" id="KW-0349">Heme</keyword>
<evidence type="ECO:0000256" key="1">
    <source>
        <dbReference type="ARBA" id="ARBA00022617"/>
    </source>
</evidence>
<evidence type="ECO:0000313" key="7">
    <source>
        <dbReference type="EMBL" id="AUI67431.1"/>
    </source>
</evidence>
<dbReference type="EMBL" id="CP018889">
    <property type="protein sequence ID" value="AUI67431.1"/>
    <property type="molecule type" value="Genomic_DNA"/>
</dbReference>
<evidence type="ECO:0000256" key="2">
    <source>
        <dbReference type="ARBA" id="ARBA00022621"/>
    </source>
</evidence>
<dbReference type="InterPro" id="IPR009050">
    <property type="entry name" value="Globin-like_sf"/>
</dbReference>
<dbReference type="GO" id="GO:0008941">
    <property type="term" value="F:nitric oxide dioxygenase NAD(P)H activity"/>
    <property type="evidence" value="ECO:0007669"/>
    <property type="project" value="TreeGrafter"/>
</dbReference>
<dbReference type="GO" id="GO:0071949">
    <property type="term" value="F:FAD binding"/>
    <property type="evidence" value="ECO:0007669"/>
    <property type="project" value="TreeGrafter"/>
</dbReference>
<dbReference type="RefSeq" id="WP_062149823.1">
    <property type="nucleotide sequence ID" value="NZ_CP012373.2"/>
</dbReference>
<comment type="similarity">
    <text evidence="5">Belongs to the globin family.</text>
</comment>
<evidence type="ECO:0000256" key="4">
    <source>
        <dbReference type="ARBA" id="ARBA00023004"/>
    </source>
</evidence>
<evidence type="ECO:0000256" key="3">
    <source>
        <dbReference type="ARBA" id="ARBA00022723"/>
    </source>
</evidence>
<dbReference type="SUPFAM" id="SSF46458">
    <property type="entry name" value="Globin-like"/>
    <property type="match status" value="1"/>
</dbReference>
<dbReference type="KEGG" id="blep:AL038_04870"/>
<dbReference type="OrthoDB" id="9801223at2"/>
<keyword evidence="8" id="KW-1185">Reference proteome</keyword>
<dbReference type="PANTHER" id="PTHR43396:SF3">
    <property type="entry name" value="FLAVOHEMOPROTEIN"/>
    <property type="match status" value="1"/>
</dbReference>
<dbReference type="CDD" id="cd08922">
    <property type="entry name" value="FHb-globin"/>
    <property type="match status" value="1"/>
</dbReference>